<evidence type="ECO:0000313" key="1">
    <source>
        <dbReference type="EMBL" id="AIM51141.1"/>
    </source>
</evidence>
<accession>A0A088FS29</accession>
<gene>
    <name evidence="1" type="ORF">PBI_MARQUARDT_91</name>
</gene>
<protein>
    <submittedName>
        <fullName evidence="1">Uncharacterized protein</fullName>
    </submittedName>
</protein>
<organism evidence="1 2">
    <name type="scientific">Mycobacterium phage MarQuardt</name>
    <dbReference type="NCBI Taxonomy" id="1527516"/>
    <lineage>
        <taxon>Viruses</taxon>
        <taxon>Duplodnaviria</taxon>
        <taxon>Heunggongvirae</taxon>
        <taxon>Uroviricota</taxon>
        <taxon>Caudoviricetes</taxon>
        <taxon>Microwolfvirus</taxon>
        <taxon>Microwolfvirus JHC117</taxon>
    </lineage>
</organism>
<sequence length="38" mass="4363">MIYGDHKVISVNARGDVLRVLVEDMETGEREYRVIPMA</sequence>
<dbReference type="GeneID" id="26625586"/>
<dbReference type="OrthoDB" id="27515at10239"/>
<name>A0A088FS29_9CAUD</name>
<reference evidence="1 2" key="1">
    <citation type="submission" date="2014-07" db="EMBL/GenBank/DDBJ databases">
        <authorList>
            <person name="Barna A.M."/>
            <person name="Butterbrodt E.W."/>
            <person name="Cole K.D."/>
            <person name="Kelling B.L."/>
            <person name="Kponou M.-M.Y."/>
            <person name="Mack M.A."/>
            <person name="Mohn T.C."/>
            <person name="Neisius C."/>
            <person name="Nolting E.C."/>
            <person name="Pumper S.J."/>
            <person name="Schmidt M.E."/>
            <person name="Sirek E."/>
            <person name="Sorge E.L."/>
            <person name="Wilson R.K."/>
            <person name="Bonilla J.A."/>
            <person name="Klyczek K."/>
            <person name="Mogen K.L."/>
            <person name="Serrano M.G."/>
            <person name="Buck G."/>
            <person name="Lee V."/>
            <person name="Wang Y."/>
            <person name="Carvalho R."/>
            <person name="Voegtly L."/>
            <person name="Shi R."/>
            <person name="Duckworth R."/>
            <person name="Johnson A."/>
            <person name="Loviza R."/>
            <person name="Walstead R."/>
            <person name="Shah Z."/>
            <person name="Kiflezghi M."/>
            <person name="Wade K."/>
            <person name="Anders K.R."/>
            <person name="Braun M.A."/>
            <person name="Delesalle V.A."/>
            <person name="Hughes L.E."/>
            <person name="Ware V.C."/>
            <person name="Bradley K.W."/>
            <person name="Barker L.P."/>
            <person name="Asai D.J."/>
            <person name="Bowman C.A."/>
            <person name="Russell D.A."/>
            <person name="Pope W.H."/>
            <person name="Jacobs-Sera D."/>
            <person name="Hendrix R.W."/>
            <person name="Hatfull G.F."/>
        </authorList>
    </citation>
    <scope>NUCLEOTIDE SEQUENCE [LARGE SCALE GENOMIC DNA]</scope>
</reference>
<dbReference type="RefSeq" id="YP_009198516.1">
    <property type="nucleotide sequence ID" value="NC_028798.1"/>
</dbReference>
<proteinExistence type="predicted"/>
<evidence type="ECO:0000313" key="2">
    <source>
        <dbReference type="Proteomes" id="UP000029346"/>
    </source>
</evidence>
<dbReference type="KEGG" id="vg:26625586"/>
<dbReference type="Proteomes" id="UP000029346">
    <property type="component" value="Segment"/>
</dbReference>
<dbReference type="EMBL" id="KM233454">
    <property type="protein sequence ID" value="AIM51141.1"/>
    <property type="molecule type" value="Genomic_DNA"/>
</dbReference>